<dbReference type="Proteomes" id="UP000324241">
    <property type="component" value="Unassembled WGS sequence"/>
</dbReference>
<dbReference type="EMBL" id="QUQM01000002">
    <property type="protein sequence ID" value="KAA8652422.1"/>
    <property type="molecule type" value="Genomic_DNA"/>
</dbReference>
<dbReference type="Proteomes" id="UP000308092">
    <property type="component" value="Unassembled WGS sequence"/>
</dbReference>
<name>A0A4S3J241_9EURO</name>
<organism evidence="2 3">
    <name type="scientific">Aspergillus tanneri</name>
    <dbReference type="NCBI Taxonomy" id="1220188"/>
    <lineage>
        <taxon>Eukaryota</taxon>
        <taxon>Fungi</taxon>
        <taxon>Dikarya</taxon>
        <taxon>Ascomycota</taxon>
        <taxon>Pezizomycotina</taxon>
        <taxon>Eurotiomycetes</taxon>
        <taxon>Eurotiomycetidae</taxon>
        <taxon>Eurotiales</taxon>
        <taxon>Aspergillaceae</taxon>
        <taxon>Aspergillus</taxon>
        <taxon>Aspergillus subgen. Circumdati</taxon>
    </lineage>
</organism>
<dbReference type="VEuPathDB" id="FungiDB:EYZ11_011825"/>
<reference evidence="1 4" key="2">
    <citation type="submission" date="2019-08" db="EMBL/GenBank/DDBJ databases">
        <title>The genome sequence of a newly discovered highly antifungal drug resistant Aspergillus species, Aspergillus tanneri NIH 1004.</title>
        <authorList>
            <person name="Mounaud S."/>
            <person name="Singh I."/>
            <person name="Joardar V."/>
            <person name="Pakala S."/>
            <person name="Pakala S."/>
            <person name="Venepally P."/>
            <person name="Chung J.K."/>
            <person name="Losada L."/>
            <person name="Nierman W.C."/>
        </authorList>
    </citation>
    <scope>NUCLEOTIDE SEQUENCE [LARGE SCALE GENOMIC DNA]</scope>
    <source>
        <strain evidence="1 4">NIH1004</strain>
    </source>
</reference>
<sequence length="243" mass="26559">MGWKGVQLLRPSRQYFLDYIVGPTSSRRPHPCPAAGGFPERRSETEVTLADLLAQSSSLLSPTTLDVSTVELDKVALAEANEAKYKASRTTSIQCNLCSRGWRAPIMIEQPSTKIFSLELAPRNNPTIISRAVARILQTEVTSSSPSNIDYMYLQNGAGLLISRAVPDKRMNERFREREQGSATLMLLSGAVHAALFVQKPGQLSTVDFVTKKNPPAAADNDHVVVKVTCTGLNARDVESPFS</sequence>
<keyword evidence="3" id="KW-1185">Reference proteome</keyword>
<gene>
    <name evidence="1" type="ORF">ATNIH1004_001326</name>
    <name evidence="2" type="ORF">EYZ11_011825</name>
</gene>
<evidence type="ECO:0000313" key="4">
    <source>
        <dbReference type="Proteomes" id="UP000324241"/>
    </source>
</evidence>
<accession>A0A4S3J241</accession>
<dbReference type="RefSeq" id="XP_033431783.1">
    <property type="nucleotide sequence ID" value="XM_033566026.1"/>
</dbReference>
<comment type="caution">
    <text evidence="2">The sequence shown here is derived from an EMBL/GenBank/DDBJ whole genome shotgun (WGS) entry which is preliminary data.</text>
</comment>
<evidence type="ECO:0000313" key="3">
    <source>
        <dbReference type="Proteomes" id="UP000308092"/>
    </source>
</evidence>
<evidence type="ECO:0000313" key="2">
    <source>
        <dbReference type="EMBL" id="THC88725.1"/>
    </source>
</evidence>
<protein>
    <submittedName>
        <fullName evidence="2">Uncharacterized protein</fullName>
    </submittedName>
</protein>
<evidence type="ECO:0000313" key="1">
    <source>
        <dbReference type="EMBL" id="KAA8652422.1"/>
    </source>
</evidence>
<dbReference type="STRING" id="1220188.A0A4S3J241"/>
<dbReference type="EMBL" id="SOSA01000780">
    <property type="protein sequence ID" value="THC88725.1"/>
    <property type="molecule type" value="Genomic_DNA"/>
</dbReference>
<dbReference type="GeneID" id="54324028"/>
<dbReference type="AlphaFoldDB" id="A0A4S3J241"/>
<reference evidence="2 3" key="1">
    <citation type="submission" date="2019-03" db="EMBL/GenBank/DDBJ databases">
        <title>The genome sequence of a newly discovered highly antifungal drug resistant Aspergillus species, Aspergillus tanneri NIH 1004.</title>
        <authorList>
            <person name="Mounaud S."/>
            <person name="Singh I."/>
            <person name="Joardar V."/>
            <person name="Pakala S."/>
            <person name="Pakala S."/>
            <person name="Venepally P."/>
            <person name="Hoover J."/>
            <person name="Nierman W."/>
            <person name="Chung J."/>
            <person name="Losada L."/>
        </authorList>
    </citation>
    <scope>NUCLEOTIDE SEQUENCE [LARGE SCALE GENOMIC DNA]</scope>
    <source>
        <strain evidence="2 3">NIH1004</strain>
    </source>
</reference>
<proteinExistence type="predicted"/>